<dbReference type="InterPro" id="IPR043129">
    <property type="entry name" value="ATPase_NBD"/>
</dbReference>
<dbReference type="InterPro" id="IPR000905">
    <property type="entry name" value="Gcp-like_dom"/>
</dbReference>
<dbReference type="eggNOG" id="COG1214">
    <property type="taxonomic scope" value="Bacteria"/>
</dbReference>
<dbReference type="PANTHER" id="PTHR11735">
    <property type="entry name" value="TRNA N6-ADENOSINE THREONYLCARBAMOYLTRANSFERASE"/>
    <property type="match status" value="1"/>
</dbReference>
<dbReference type="Pfam" id="PF00814">
    <property type="entry name" value="TsaD"/>
    <property type="match status" value="1"/>
</dbReference>
<dbReference type="HOGENOM" id="CLU_064886_2_0_6"/>
<dbReference type="CDD" id="cd24032">
    <property type="entry name" value="ASKHA_NBD_TsaB"/>
    <property type="match status" value="1"/>
</dbReference>
<dbReference type="AlphaFoldDB" id="Q0A9E5"/>
<keyword evidence="4" id="KW-0963">Cytoplasm</keyword>
<feature type="domain" description="Gcp-like" evidence="7">
    <location>
        <begin position="33"/>
        <end position="135"/>
    </location>
</feature>
<dbReference type="InterPro" id="IPR022496">
    <property type="entry name" value="T6A_TsaB"/>
</dbReference>
<sequence>MVQRILALDTATEACSAALAVGDAVLADSVISPRGHTARVLPMVKALLAEAGISLAALDGLAWGCGPGSFTGLRIGTSVVQGLALSHDLPVAPVSNLEMLAQGGWRAVGAARVVAALDARMGEVYWAGYEIGEDGLMHPVARARVCAPEATPCVVRGEGWWGVGRGWGAYGDALARQQGELAGTLPEAVPLARDALARARQVLRDGEGVSAEQAQPVYLRNRVAEKPRA</sequence>
<dbReference type="Gene3D" id="3.30.420.40">
    <property type="match status" value="2"/>
</dbReference>
<dbReference type="FunFam" id="3.30.420.40:FF:000097">
    <property type="entry name" value="tRNA threonylcarbamoyladenosine biosynthesis protein TsaB"/>
    <property type="match status" value="1"/>
</dbReference>
<comment type="subcellular location">
    <subcellularLocation>
        <location evidence="1">Cytoplasm</location>
    </subcellularLocation>
</comment>
<dbReference type="Proteomes" id="UP000001962">
    <property type="component" value="Chromosome"/>
</dbReference>
<dbReference type="GO" id="GO:0006508">
    <property type="term" value="P:proteolysis"/>
    <property type="evidence" value="ECO:0007669"/>
    <property type="project" value="UniProtKB-KW"/>
</dbReference>
<evidence type="ECO:0000256" key="4">
    <source>
        <dbReference type="ARBA" id="ARBA00022490"/>
    </source>
</evidence>
<evidence type="ECO:0000259" key="7">
    <source>
        <dbReference type="Pfam" id="PF00814"/>
    </source>
</evidence>
<dbReference type="SUPFAM" id="SSF53067">
    <property type="entry name" value="Actin-like ATPase domain"/>
    <property type="match status" value="2"/>
</dbReference>
<dbReference type="GO" id="GO:0008233">
    <property type="term" value="F:peptidase activity"/>
    <property type="evidence" value="ECO:0007669"/>
    <property type="project" value="UniProtKB-KW"/>
</dbReference>
<name>Q0A9E5_ALKEH</name>
<reference evidence="9" key="1">
    <citation type="submission" date="2006-08" db="EMBL/GenBank/DDBJ databases">
        <title>Complete sequence of Alkalilimnicola ehrilichei MLHE-1.</title>
        <authorList>
            <person name="Copeland A."/>
            <person name="Lucas S."/>
            <person name="Lapidus A."/>
            <person name="Barry K."/>
            <person name="Detter J.C."/>
            <person name="Glavina del Rio T."/>
            <person name="Hammon N."/>
            <person name="Israni S."/>
            <person name="Dalin E."/>
            <person name="Tice H."/>
            <person name="Pitluck S."/>
            <person name="Sims D."/>
            <person name="Brettin T."/>
            <person name="Bruce D."/>
            <person name="Han C."/>
            <person name="Tapia R."/>
            <person name="Gilna P."/>
            <person name="Schmutz J."/>
            <person name="Larimer F."/>
            <person name="Land M."/>
            <person name="Hauser L."/>
            <person name="Kyrpides N."/>
            <person name="Mikhailova N."/>
            <person name="Oremland R.S."/>
            <person name="Hoeft S.E."/>
            <person name="Switzer-Blum J."/>
            <person name="Kulp T."/>
            <person name="King G."/>
            <person name="Tabita R."/>
            <person name="Witte B."/>
            <person name="Santini J.M."/>
            <person name="Basu P."/>
            <person name="Hollibaugh J.T."/>
            <person name="Xie G."/>
            <person name="Stolz J.F."/>
            <person name="Richardson P."/>
        </authorList>
    </citation>
    <scope>NUCLEOTIDE SEQUENCE [LARGE SCALE GENOMIC DNA]</scope>
    <source>
        <strain evidence="9">ATCC BAA-1101 / DSM 17681 / MLHE-1</strain>
    </source>
</reference>
<organism evidence="8 9">
    <name type="scientific">Alkalilimnicola ehrlichii (strain ATCC BAA-1101 / DSM 17681 / MLHE-1)</name>
    <dbReference type="NCBI Taxonomy" id="187272"/>
    <lineage>
        <taxon>Bacteria</taxon>
        <taxon>Pseudomonadati</taxon>
        <taxon>Pseudomonadota</taxon>
        <taxon>Gammaproteobacteria</taxon>
        <taxon>Chromatiales</taxon>
        <taxon>Ectothiorhodospiraceae</taxon>
        <taxon>Alkalilimnicola</taxon>
    </lineage>
</organism>
<comment type="similarity">
    <text evidence="2">Belongs to the KAE1 / TsaD family. TsaB subfamily.</text>
</comment>
<keyword evidence="8" id="KW-0378">Hydrolase</keyword>
<protein>
    <recommendedName>
        <fullName evidence="3">tRNA threonylcarbamoyladenosine biosynthesis protein TsaB</fullName>
    </recommendedName>
    <alternativeName>
        <fullName evidence="6">t(6)A37 threonylcarbamoyladenosine biosynthesis protein TsaB</fullName>
    </alternativeName>
</protein>
<gene>
    <name evidence="8" type="ordered locus">Mlg_1193</name>
</gene>
<dbReference type="GO" id="GO:0005829">
    <property type="term" value="C:cytosol"/>
    <property type="evidence" value="ECO:0007669"/>
    <property type="project" value="TreeGrafter"/>
</dbReference>
<dbReference type="PANTHER" id="PTHR11735:SF11">
    <property type="entry name" value="TRNA THREONYLCARBAMOYLADENOSINE BIOSYNTHESIS PROTEIN TSAB"/>
    <property type="match status" value="1"/>
</dbReference>
<dbReference type="OrthoDB" id="9809995at2"/>
<dbReference type="NCBIfam" id="TIGR03725">
    <property type="entry name" value="T6A_YeaZ"/>
    <property type="match status" value="1"/>
</dbReference>
<evidence type="ECO:0000256" key="1">
    <source>
        <dbReference type="ARBA" id="ARBA00004496"/>
    </source>
</evidence>
<evidence type="ECO:0000256" key="2">
    <source>
        <dbReference type="ARBA" id="ARBA00010493"/>
    </source>
</evidence>
<accession>Q0A9E5</accession>
<dbReference type="EMBL" id="CP000453">
    <property type="protein sequence ID" value="ABI56542.1"/>
    <property type="molecule type" value="Genomic_DNA"/>
</dbReference>
<evidence type="ECO:0000313" key="9">
    <source>
        <dbReference type="Proteomes" id="UP000001962"/>
    </source>
</evidence>
<evidence type="ECO:0000256" key="6">
    <source>
        <dbReference type="ARBA" id="ARBA00032446"/>
    </source>
</evidence>
<proteinExistence type="inferred from homology"/>
<keyword evidence="8" id="KW-0645">Protease</keyword>
<evidence type="ECO:0000256" key="5">
    <source>
        <dbReference type="ARBA" id="ARBA00022694"/>
    </source>
</evidence>
<evidence type="ECO:0000313" key="8">
    <source>
        <dbReference type="EMBL" id="ABI56542.1"/>
    </source>
</evidence>
<dbReference type="GO" id="GO:0002949">
    <property type="term" value="P:tRNA threonylcarbamoyladenosine modification"/>
    <property type="evidence" value="ECO:0007669"/>
    <property type="project" value="InterPro"/>
</dbReference>
<dbReference type="RefSeq" id="WP_011628937.1">
    <property type="nucleotide sequence ID" value="NC_008340.1"/>
</dbReference>
<evidence type="ECO:0000256" key="3">
    <source>
        <dbReference type="ARBA" id="ARBA00019012"/>
    </source>
</evidence>
<keyword evidence="5" id="KW-0819">tRNA processing</keyword>
<keyword evidence="9" id="KW-1185">Reference proteome</keyword>
<dbReference type="KEGG" id="aeh:Mlg_1193"/>